<dbReference type="Gene3D" id="3.30.70.270">
    <property type="match status" value="1"/>
</dbReference>
<dbReference type="InterPro" id="IPR043128">
    <property type="entry name" value="Rev_trsase/Diguanyl_cyclase"/>
</dbReference>
<dbReference type="InterPro" id="IPR043502">
    <property type="entry name" value="DNA/RNA_pol_sf"/>
</dbReference>
<comment type="caution">
    <text evidence="1">The sequence shown here is derived from an EMBL/GenBank/DDBJ whole genome shotgun (WGS) entry which is preliminary data.</text>
</comment>
<dbReference type="EMBL" id="JARBHB010000006">
    <property type="protein sequence ID" value="KAJ8882039.1"/>
    <property type="molecule type" value="Genomic_DNA"/>
</dbReference>
<dbReference type="SUPFAM" id="SSF56672">
    <property type="entry name" value="DNA/RNA polymerases"/>
    <property type="match status" value="1"/>
</dbReference>
<dbReference type="PANTHER" id="PTHR37984">
    <property type="entry name" value="PROTEIN CBG26694"/>
    <property type="match status" value="1"/>
</dbReference>
<name>A0ABQ9HCQ7_9NEOP</name>
<accession>A0ABQ9HCQ7</accession>
<gene>
    <name evidence="1" type="ORF">PR048_018527</name>
</gene>
<sequence length="313" mass="35050">MMQSSEGCDNTLMSSENGVMEIGITIGLFVLSWNMVLEDESEQKSSSTSGTSRVLHSYTAAFNPNEVPIENCFDRLESFFCITDIQLSKGKDNCVPIFCKAHDAPFALRDSVKKELLSHWSSPIVCVPKMNGEIRLCVDLKVILNKYVLVDQYRSPKTEGLLQKFHECNTFCRIDLSMLISSWKSTKVVENLTIKTICGLCVYNSLRFGLSSASAIFKSGIDKILEGIKYCGAYKNDILIGILNHLNDYNVKIVIQESEFFVQSLEMLGYVLSTDGLSPCKYKIEKLINTKSPQNVTQLNNFSVLSQIHQNGS</sequence>
<dbReference type="InterPro" id="IPR050951">
    <property type="entry name" value="Retrovirus_Pol_polyprotein"/>
</dbReference>
<protein>
    <submittedName>
        <fullName evidence="1">Uncharacterized protein</fullName>
    </submittedName>
</protein>
<evidence type="ECO:0000313" key="2">
    <source>
        <dbReference type="Proteomes" id="UP001159363"/>
    </source>
</evidence>
<dbReference type="Proteomes" id="UP001159363">
    <property type="component" value="Chromosome 5"/>
</dbReference>
<keyword evidence="2" id="KW-1185">Reference proteome</keyword>
<dbReference type="Gene3D" id="3.10.10.10">
    <property type="entry name" value="HIV Type 1 Reverse Transcriptase, subunit A, domain 1"/>
    <property type="match status" value="1"/>
</dbReference>
<evidence type="ECO:0000313" key="1">
    <source>
        <dbReference type="EMBL" id="KAJ8882039.1"/>
    </source>
</evidence>
<dbReference type="PANTHER" id="PTHR37984:SF5">
    <property type="entry name" value="PROTEIN NYNRIN-LIKE"/>
    <property type="match status" value="1"/>
</dbReference>
<organism evidence="1 2">
    <name type="scientific">Dryococelus australis</name>
    <dbReference type="NCBI Taxonomy" id="614101"/>
    <lineage>
        <taxon>Eukaryota</taxon>
        <taxon>Metazoa</taxon>
        <taxon>Ecdysozoa</taxon>
        <taxon>Arthropoda</taxon>
        <taxon>Hexapoda</taxon>
        <taxon>Insecta</taxon>
        <taxon>Pterygota</taxon>
        <taxon>Neoptera</taxon>
        <taxon>Polyneoptera</taxon>
        <taxon>Phasmatodea</taxon>
        <taxon>Verophasmatodea</taxon>
        <taxon>Anareolatae</taxon>
        <taxon>Phasmatidae</taxon>
        <taxon>Eurycanthinae</taxon>
        <taxon>Dryococelus</taxon>
    </lineage>
</organism>
<reference evidence="1 2" key="1">
    <citation type="submission" date="2023-02" db="EMBL/GenBank/DDBJ databases">
        <title>LHISI_Scaffold_Assembly.</title>
        <authorList>
            <person name="Stuart O.P."/>
            <person name="Cleave R."/>
            <person name="Magrath M.J.L."/>
            <person name="Mikheyev A.S."/>
        </authorList>
    </citation>
    <scope>NUCLEOTIDE SEQUENCE [LARGE SCALE GENOMIC DNA]</scope>
    <source>
        <strain evidence="1">Daus_M_001</strain>
        <tissue evidence="1">Leg muscle</tissue>
    </source>
</reference>
<proteinExistence type="predicted"/>